<sequence length="248" mass="26547">ELARLRESIAEGSTAPAPTTAAKSDDEEMRQLTSELDQTKKLLRQQSQSLQQKSQALRRMVKKVELLQALGNGAKTKGKATGAVENECSPAEEAQGSQGQSSEDAEGASSSDEAHLLLDDTDDGENLELDGDLDEDAAECAERSHSTHSVQASQGHIDPGDACSEGGEDEVQEQDRVPQVQLEDVDGLAMQGLQEQSATLNEEAVKPEGRIVEVNESGEEKTVEGHKAEEMGNVREQSGPGIVSQQDR</sequence>
<organism evidence="2 3">
    <name type="scientific">Symbiodinium pilosum</name>
    <name type="common">Dinoflagellate</name>
    <dbReference type="NCBI Taxonomy" id="2952"/>
    <lineage>
        <taxon>Eukaryota</taxon>
        <taxon>Sar</taxon>
        <taxon>Alveolata</taxon>
        <taxon>Dinophyceae</taxon>
        <taxon>Suessiales</taxon>
        <taxon>Symbiodiniaceae</taxon>
        <taxon>Symbiodinium</taxon>
    </lineage>
</organism>
<dbReference type="EMBL" id="CAJNIZ010001716">
    <property type="protein sequence ID" value="CAE7197865.1"/>
    <property type="molecule type" value="Genomic_DNA"/>
</dbReference>
<feature type="compositionally biased region" description="Low complexity" evidence="1">
    <location>
        <begin position="73"/>
        <end position="83"/>
    </location>
</feature>
<evidence type="ECO:0000313" key="2">
    <source>
        <dbReference type="EMBL" id="CAE7197865.1"/>
    </source>
</evidence>
<comment type="caution">
    <text evidence="2">The sequence shown here is derived from an EMBL/GenBank/DDBJ whole genome shotgun (WGS) entry which is preliminary data.</text>
</comment>
<feature type="compositionally biased region" description="Acidic residues" evidence="1">
    <location>
        <begin position="119"/>
        <end position="139"/>
    </location>
</feature>
<protein>
    <submittedName>
        <fullName evidence="2">Uncharacterized protein</fullName>
    </submittedName>
</protein>
<name>A0A812JAR6_SYMPI</name>
<gene>
    <name evidence="2" type="ORF">SPIL2461_LOCUS1702</name>
</gene>
<feature type="region of interest" description="Disordered" evidence="1">
    <location>
        <begin position="195"/>
        <end position="248"/>
    </location>
</feature>
<dbReference type="Proteomes" id="UP000649617">
    <property type="component" value="Unassembled WGS sequence"/>
</dbReference>
<feature type="non-terminal residue" evidence="2">
    <location>
        <position position="248"/>
    </location>
</feature>
<accession>A0A812JAR6</accession>
<dbReference type="AlphaFoldDB" id="A0A812JAR6"/>
<feature type="region of interest" description="Disordered" evidence="1">
    <location>
        <begin position="70"/>
        <end position="179"/>
    </location>
</feature>
<proteinExistence type="predicted"/>
<evidence type="ECO:0000313" key="3">
    <source>
        <dbReference type="Proteomes" id="UP000649617"/>
    </source>
</evidence>
<reference evidence="2" key="1">
    <citation type="submission" date="2021-02" db="EMBL/GenBank/DDBJ databases">
        <authorList>
            <person name="Dougan E. K."/>
            <person name="Rhodes N."/>
            <person name="Thang M."/>
            <person name="Chan C."/>
        </authorList>
    </citation>
    <scope>NUCLEOTIDE SEQUENCE</scope>
</reference>
<evidence type="ECO:0000256" key="1">
    <source>
        <dbReference type="SAM" id="MobiDB-lite"/>
    </source>
</evidence>
<keyword evidence="3" id="KW-1185">Reference proteome</keyword>
<feature type="region of interest" description="Disordered" evidence="1">
    <location>
        <begin position="1"/>
        <end position="33"/>
    </location>
</feature>
<feature type="compositionally biased region" description="Basic and acidic residues" evidence="1">
    <location>
        <begin position="203"/>
        <end position="233"/>
    </location>
</feature>